<dbReference type="InterPro" id="IPR001304">
    <property type="entry name" value="C-type_lectin-like"/>
</dbReference>
<evidence type="ECO:0000313" key="3">
    <source>
        <dbReference type="Proteomes" id="UP000492821"/>
    </source>
</evidence>
<dbReference type="CDD" id="cd00037">
    <property type="entry name" value="CLECT"/>
    <property type="match status" value="1"/>
</dbReference>
<accession>A0A7E4V2K8</accession>
<proteinExistence type="predicted"/>
<dbReference type="InterPro" id="IPR016186">
    <property type="entry name" value="C-type_lectin-like/link_sf"/>
</dbReference>
<keyword evidence="1" id="KW-0732">Signal</keyword>
<name>A0A7E4V2K8_PANRE</name>
<dbReference type="Proteomes" id="UP000492821">
    <property type="component" value="Unassembled WGS sequence"/>
</dbReference>
<sequence>MIKKVMPFFTFVSFLTALDIINHSCHFPTLNTCLRINQNQKMNFNEMKQECEKFDLSMMPAEEKHFGKIRSVLWFRHEYVTQFPLGVHVTNAQERAKIESNTGLHFKNGDKTGWLVYNYLDNKLILVPLETKLPIVCWSIFKPRLQCPPGFKLIYPRLTCYGVITVNQKVRKWTNEDCKHDCRKNKSNLGSFHSVQEHKDYVKKLGLKWDESLWVGTRFQHDSNANKGKDHIAVRATAYNMDGSKWKNFENAFEDDEPNAFYKRSENCVEWRLYRGEDKSYNDLRCGDKLQGCVCESAPDQTNVQY</sequence>
<dbReference type="SUPFAM" id="SSF56436">
    <property type="entry name" value="C-type lectin-like"/>
    <property type="match status" value="1"/>
</dbReference>
<dbReference type="InterPro" id="IPR016187">
    <property type="entry name" value="CTDL_fold"/>
</dbReference>
<dbReference type="Pfam" id="PF00059">
    <property type="entry name" value="Lectin_C"/>
    <property type="match status" value="1"/>
</dbReference>
<feature type="domain" description="C-type lectin" evidence="2">
    <location>
        <begin position="147"/>
        <end position="296"/>
    </location>
</feature>
<evidence type="ECO:0000259" key="2">
    <source>
        <dbReference type="SMART" id="SM00034"/>
    </source>
</evidence>
<dbReference type="WBParaSite" id="Pan_g15740.t1">
    <property type="protein sequence ID" value="Pan_g15740.t1"/>
    <property type="gene ID" value="Pan_g15740"/>
</dbReference>
<dbReference type="AlphaFoldDB" id="A0A7E4V2K8"/>
<feature type="chain" id="PRO_5028872741" evidence="1">
    <location>
        <begin position="18"/>
        <end position="306"/>
    </location>
</feature>
<organism evidence="3 4">
    <name type="scientific">Panagrellus redivivus</name>
    <name type="common">Microworm</name>
    <dbReference type="NCBI Taxonomy" id="6233"/>
    <lineage>
        <taxon>Eukaryota</taxon>
        <taxon>Metazoa</taxon>
        <taxon>Ecdysozoa</taxon>
        <taxon>Nematoda</taxon>
        <taxon>Chromadorea</taxon>
        <taxon>Rhabditida</taxon>
        <taxon>Tylenchina</taxon>
        <taxon>Panagrolaimomorpha</taxon>
        <taxon>Panagrolaimoidea</taxon>
        <taxon>Panagrolaimidae</taxon>
        <taxon>Panagrellus</taxon>
    </lineage>
</organism>
<reference evidence="4" key="2">
    <citation type="submission" date="2020-10" db="UniProtKB">
        <authorList>
            <consortium name="WormBaseParasite"/>
        </authorList>
    </citation>
    <scope>IDENTIFICATION</scope>
</reference>
<reference evidence="3" key="1">
    <citation type="journal article" date="2013" name="Genetics">
        <title>The draft genome and transcriptome of Panagrellus redivivus are shaped by the harsh demands of a free-living lifestyle.</title>
        <authorList>
            <person name="Srinivasan J."/>
            <person name="Dillman A.R."/>
            <person name="Macchietto M.G."/>
            <person name="Heikkinen L."/>
            <person name="Lakso M."/>
            <person name="Fracchia K.M."/>
            <person name="Antoshechkin I."/>
            <person name="Mortazavi A."/>
            <person name="Wong G."/>
            <person name="Sternberg P.W."/>
        </authorList>
    </citation>
    <scope>NUCLEOTIDE SEQUENCE [LARGE SCALE GENOMIC DNA]</scope>
    <source>
        <strain evidence="3">MT8872</strain>
    </source>
</reference>
<keyword evidence="3" id="KW-1185">Reference proteome</keyword>
<dbReference type="Gene3D" id="3.10.100.10">
    <property type="entry name" value="Mannose-Binding Protein A, subunit A"/>
    <property type="match status" value="1"/>
</dbReference>
<evidence type="ECO:0000256" key="1">
    <source>
        <dbReference type="SAM" id="SignalP"/>
    </source>
</evidence>
<protein>
    <submittedName>
        <fullName evidence="4">C-type lectin domain-containing protein</fullName>
    </submittedName>
</protein>
<evidence type="ECO:0000313" key="4">
    <source>
        <dbReference type="WBParaSite" id="Pan_g15740.t1"/>
    </source>
</evidence>
<feature type="signal peptide" evidence="1">
    <location>
        <begin position="1"/>
        <end position="17"/>
    </location>
</feature>
<dbReference type="SMART" id="SM00034">
    <property type="entry name" value="CLECT"/>
    <property type="match status" value="1"/>
</dbReference>